<keyword evidence="1" id="KW-1133">Transmembrane helix</keyword>
<dbReference type="Proteomes" id="UP001479933">
    <property type="component" value="Chromosome"/>
</dbReference>
<dbReference type="SUPFAM" id="SSF81321">
    <property type="entry name" value="Family A G protein-coupled receptor-like"/>
    <property type="match status" value="1"/>
</dbReference>
<feature type="transmembrane region" description="Helical" evidence="1">
    <location>
        <begin position="12"/>
        <end position="41"/>
    </location>
</feature>
<sequence length="87" mass="9629">MGREPDSSGGRRALWSVAAALVLTVRVVAVVLTPILVVAWLVAAVRSGLLNAWMWWAIGAASALVVSSYLYSYLRVRYPSRSRRWEP</sequence>
<accession>A0ABZ2U4V0</accession>
<evidence type="ECO:0000256" key="1">
    <source>
        <dbReference type="SAM" id="Phobius"/>
    </source>
</evidence>
<name>A0ABZ2U4V0_9ACTN</name>
<dbReference type="RefSeq" id="WP_066172500.1">
    <property type="nucleotide sequence ID" value="NZ_CP136137.1"/>
</dbReference>
<keyword evidence="3" id="KW-1185">Reference proteome</keyword>
<evidence type="ECO:0000313" key="2">
    <source>
        <dbReference type="EMBL" id="WYY08780.1"/>
    </source>
</evidence>
<protein>
    <submittedName>
        <fullName evidence="2">Uncharacterized protein</fullName>
    </submittedName>
</protein>
<keyword evidence="1" id="KW-0472">Membrane</keyword>
<dbReference type="EMBL" id="CP136137">
    <property type="protein sequence ID" value="WYY08780.1"/>
    <property type="molecule type" value="Genomic_DNA"/>
</dbReference>
<proteinExistence type="predicted"/>
<evidence type="ECO:0000313" key="3">
    <source>
        <dbReference type="Proteomes" id="UP001479933"/>
    </source>
</evidence>
<gene>
    <name evidence="2" type="ORF">RVF87_06910</name>
</gene>
<organism evidence="2 3">
    <name type="scientific">Gordonia hydrophobica</name>
    <dbReference type="NCBI Taxonomy" id="40516"/>
    <lineage>
        <taxon>Bacteria</taxon>
        <taxon>Bacillati</taxon>
        <taxon>Actinomycetota</taxon>
        <taxon>Actinomycetes</taxon>
        <taxon>Mycobacteriales</taxon>
        <taxon>Gordoniaceae</taxon>
        <taxon>Gordonia</taxon>
    </lineage>
</organism>
<feature type="transmembrane region" description="Helical" evidence="1">
    <location>
        <begin position="53"/>
        <end position="74"/>
    </location>
</feature>
<keyword evidence="1" id="KW-0812">Transmembrane</keyword>
<reference evidence="2 3" key="1">
    <citation type="journal article" date="2023" name="Virus Evol.">
        <title>Computational host range prediction-The good, the bad, and the ugly.</title>
        <authorList>
            <person name="Howell A.A."/>
            <person name="Versoza C.J."/>
            <person name="Pfeifer S.P."/>
        </authorList>
    </citation>
    <scope>NUCLEOTIDE SEQUENCE [LARGE SCALE GENOMIC DNA]</scope>
    <source>
        <strain evidence="2 3">1610/1b</strain>
    </source>
</reference>